<dbReference type="RefSeq" id="WP_130478510.1">
    <property type="nucleotide sequence ID" value="NZ_SFCC01000016.1"/>
</dbReference>
<dbReference type="SMART" id="SM00347">
    <property type="entry name" value="HTH_MARR"/>
    <property type="match status" value="1"/>
</dbReference>
<evidence type="ECO:0000259" key="1">
    <source>
        <dbReference type="PROSITE" id="PS50995"/>
    </source>
</evidence>
<dbReference type="InterPro" id="IPR039422">
    <property type="entry name" value="MarR/SlyA-like"/>
</dbReference>
<gene>
    <name evidence="2" type="ORF">EWH70_27875</name>
</gene>
<dbReference type="Gene3D" id="1.10.10.10">
    <property type="entry name" value="Winged helix-like DNA-binding domain superfamily/Winged helix DNA-binding domain"/>
    <property type="match status" value="1"/>
</dbReference>
<sequence length="152" mass="16067">MAVRSAAALLDLLAQPLVDRWNAGTAATRPRIPPRQLHVLLTVRGEGSVTLGTLGALLRATPSSTTRLCDRLQAAGLLVRVPGTVDRREVEVAVTAEGLRLLNRLQLAREQDLRTVLDGMSPHGRRALLTGLAAFADAAAGPRPARAEDGTA</sequence>
<dbReference type="InterPro" id="IPR036388">
    <property type="entry name" value="WH-like_DNA-bd_sf"/>
</dbReference>
<proteinExistence type="predicted"/>
<dbReference type="PROSITE" id="PS50995">
    <property type="entry name" value="HTH_MARR_2"/>
    <property type="match status" value="1"/>
</dbReference>
<dbReference type="SUPFAM" id="SSF46785">
    <property type="entry name" value="Winged helix' DNA-binding domain"/>
    <property type="match status" value="1"/>
</dbReference>
<feature type="domain" description="HTH marR-type" evidence="1">
    <location>
        <begin position="1"/>
        <end position="138"/>
    </location>
</feature>
<accession>A0A4V2EL67</accession>
<dbReference type="Pfam" id="PF01047">
    <property type="entry name" value="MarR"/>
    <property type="match status" value="1"/>
</dbReference>
<dbReference type="EMBL" id="SFCC01000016">
    <property type="protein sequence ID" value="RZQ60505.1"/>
    <property type="molecule type" value="Genomic_DNA"/>
</dbReference>
<dbReference type="GO" id="GO:0003700">
    <property type="term" value="F:DNA-binding transcription factor activity"/>
    <property type="evidence" value="ECO:0007669"/>
    <property type="project" value="InterPro"/>
</dbReference>
<dbReference type="InterPro" id="IPR036390">
    <property type="entry name" value="WH_DNA-bd_sf"/>
</dbReference>
<reference evidence="2 3" key="1">
    <citation type="submission" date="2019-02" db="EMBL/GenBank/DDBJ databases">
        <title>Draft genome sequence of Amycolatopsis sp. 8-3EHSu isolated from roots of Suaeda maritima.</title>
        <authorList>
            <person name="Duangmal K."/>
            <person name="Chantavorakit T."/>
        </authorList>
    </citation>
    <scope>NUCLEOTIDE SEQUENCE [LARGE SCALE GENOMIC DNA]</scope>
    <source>
        <strain evidence="2 3">8-3EHSu</strain>
    </source>
</reference>
<evidence type="ECO:0000313" key="3">
    <source>
        <dbReference type="Proteomes" id="UP000292003"/>
    </source>
</evidence>
<keyword evidence="3" id="KW-1185">Reference proteome</keyword>
<dbReference type="AlphaFoldDB" id="A0A4V2EL67"/>
<protein>
    <submittedName>
        <fullName evidence="2">MarR family transcriptional regulator</fullName>
    </submittedName>
</protein>
<comment type="caution">
    <text evidence="2">The sequence shown here is derived from an EMBL/GenBank/DDBJ whole genome shotgun (WGS) entry which is preliminary data.</text>
</comment>
<name>A0A4V2EL67_9PSEU</name>
<dbReference type="GO" id="GO:0006950">
    <property type="term" value="P:response to stress"/>
    <property type="evidence" value="ECO:0007669"/>
    <property type="project" value="TreeGrafter"/>
</dbReference>
<dbReference type="InterPro" id="IPR000835">
    <property type="entry name" value="HTH_MarR-typ"/>
</dbReference>
<dbReference type="OrthoDB" id="3830756at2"/>
<organism evidence="2 3">
    <name type="scientific">Amycolatopsis suaedae</name>
    <dbReference type="NCBI Taxonomy" id="2510978"/>
    <lineage>
        <taxon>Bacteria</taxon>
        <taxon>Bacillati</taxon>
        <taxon>Actinomycetota</taxon>
        <taxon>Actinomycetes</taxon>
        <taxon>Pseudonocardiales</taxon>
        <taxon>Pseudonocardiaceae</taxon>
        <taxon>Amycolatopsis</taxon>
    </lineage>
</organism>
<dbReference type="PANTHER" id="PTHR33164">
    <property type="entry name" value="TRANSCRIPTIONAL REGULATOR, MARR FAMILY"/>
    <property type="match status" value="1"/>
</dbReference>
<dbReference type="PANTHER" id="PTHR33164:SF103">
    <property type="entry name" value="REGULATORY PROTEIN MARR"/>
    <property type="match status" value="1"/>
</dbReference>
<evidence type="ECO:0000313" key="2">
    <source>
        <dbReference type="EMBL" id="RZQ60505.1"/>
    </source>
</evidence>
<dbReference type="Proteomes" id="UP000292003">
    <property type="component" value="Unassembled WGS sequence"/>
</dbReference>